<organism evidence="2 3">
    <name type="scientific">Falsiroseomonas stagni DSM 19981</name>
    <dbReference type="NCBI Taxonomy" id="1123062"/>
    <lineage>
        <taxon>Bacteria</taxon>
        <taxon>Pseudomonadati</taxon>
        <taxon>Pseudomonadota</taxon>
        <taxon>Alphaproteobacteria</taxon>
        <taxon>Acetobacterales</taxon>
        <taxon>Roseomonadaceae</taxon>
        <taxon>Falsiroseomonas</taxon>
    </lineage>
</organism>
<keyword evidence="1" id="KW-0812">Transmembrane</keyword>
<accession>A0A1I3XSC6</accession>
<dbReference type="EMBL" id="FOSQ01000001">
    <property type="protein sequence ID" value="SFK22434.1"/>
    <property type="molecule type" value="Genomic_DNA"/>
</dbReference>
<evidence type="ECO:0000256" key="1">
    <source>
        <dbReference type="SAM" id="Phobius"/>
    </source>
</evidence>
<keyword evidence="3" id="KW-1185">Reference proteome</keyword>
<reference evidence="2 3" key="1">
    <citation type="submission" date="2016-10" db="EMBL/GenBank/DDBJ databases">
        <authorList>
            <person name="de Groot N.N."/>
        </authorList>
    </citation>
    <scope>NUCLEOTIDE SEQUENCE [LARGE SCALE GENOMIC DNA]</scope>
    <source>
        <strain evidence="2 3">DSM 19981</strain>
    </source>
</reference>
<dbReference type="STRING" id="1123062.SAMN02745775_101607"/>
<feature type="transmembrane region" description="Helical" evidence="1">
    <location>
        <begin position="67"/>
        <end position="86"/>
    </location>
</feature>
<evidence type="ECO:0000313" key="3">
    <source>
        <dbReference type="Proteomes" id="UP000199473"/>
    </source>
</evidence>
<dbReference type="Proteomes" id="UP000199473">
    <property type="component" value="Unassembled WGS sequence"/>
</dbReference>
<dbReference type="AlphaFoldDB" id="A0A1I3XSC6"/>
<gene>
    <name evidence="2" type="ORF">SAMN02745775_101607</name>
</gene>
<evidence type="ECO:0000313" key="2">
    <source>
        <dbReference type="EMBL" id="SFK22434.1"/>
    </source>
</evidence>
<name>A0A1I3XSC6_9PROT</name>
<keyword evidence="1" id="KW-1133">Transmembrane helix</keyword>
<proteinExistence type="predicted"/>
<protein>
    <submittedName>
        <fullName evidence="2">Transposase DDE domain-containing protein</fullName>
    </submittedName>
</protein>
<keyword evidence="1" id="KW-0472">Membrane</keyword>
<sequence length="89" mass="10335">MAVAQACRDLEIAKSVRRRWIRGPEAESRHAFHGHGQVNPCRQRHRIELAFGRLKDWRRIATRYDRCATIFFGAVTLATIVIFWLGNDS</sequence>